<keyword evidence="2" id="KW-0812">Transmembrane</keyword>
<evidence type="ECO:0000313" key="5">
    <source>
        <dbReference type="Proteomes" id="UP001530293"/>
    </source>
</evidence>
<dbReference type="Gene3D" id="3.40.50.150">
    <property type="entry name" value="Vaccinia Virus protein VP39"/>
    <property type="match status" value="1"/>
</dbReference>
<protein>
    <recommendedName>
        <fullName evidence="3">Methyltransferase type 11 domain-containing protein</fullName>
    </recommendedName>
</protein>
<feature type="compositionally biased region" description="Low complexity" evidence="1">
    <location>
        <begin position="93"/>
        <end position="129"/>
    </location>
</feature>
<evidence type="ECO:0000256" key="2">
    <source>
        <dbReference type="SAM" id="Phobius"/>
    </source>
</evidence>
<gene>
    <name evidence="4" type="ORF">ACHAWU_008869</name>
</gene>
<feature type="region of interest" description="Disordered" evidence="1">
    <location>
        <begin position="63"/>
        <end position="129"/>
    </location>
</feature>
<dbReference type="InterPro" id="IPR013216">
    <property type="entry name" value="Methyltransf_11"/>
</dbReference>
<dbReference type="Pfam" id="PF08241">
    <property type="entry name" value="Methyltransf_11"/>
    <property type="match status" value="1"/>
</dbReference>
<dbReference type="AlphaFoldDB" id="A0ABD3MZY1"/>
<feature type="region of interest" description="Disordered" evidence="1">
    <location>
        <begin position="1"/>
        <end position="30"/>
    </location>
</feature>
<evidence type="ECO:0000259" key="3">
    <source>
        <dbReference type="Pfam" id="PF08241"/>
    </source>
</evidence>
<keyword evidence="5" id="KW-1185">Reference proteome</keyword>
<reference evidence="4 5" key="1">
    <citation type="submission" date="2024-10" db="EMBL/GenBank/DDBJ databases">
        <title>Updated reference genomes for cyclostephanoid diatoms.</title>
        <authorList>
            <person name="Roberts W.R."/>
            <person name="Alverson A.J."/>
        </authorList>
    </citation>
    <scope>NUCLEOTIDE SEQUENCE [LARGE SCALE GENOMIC DNA]</scope>
    <source>
        <strain evidence="4 5">AJA232-27</strain>
    </source>
</reference>
<accession>A0ABD3MZY1</accession>
<dbReference type="CDD" id="cd02440">
    <property type="entry name" value="AdoMet_MTases"/>
    <property type="match status" value="1"/>
</dbReference>
<dbReference type="PANTHER" id="PTHR42912:SF80">
    <property type="entry name" value="METHYLTRANSFERASE DOMAIN-CONTAINING PROTEIN"/>
    <property type="match status" value="1"/>
</dbReference>
<sequence>MNPHEPMVDTSRTSTSAATEPKTSKMTTPTTRRLFQPISLSVCILLLLLQLSTTSSFIAAFSRNSAPQRSQRRSHKKSQHRLPILPRRSTSNLPLRATPRPSTTTPPNSATSANGNGNGSSRSTNTATAKPRSGFAQTLLNLALSSPIWTYILVPQARATIVKTAEENGIPWNLAKKWLLKQMEASESVDEFGDVPYPEYYRKSFHAYPEGNLSYDAAVEQELASRAVGARNFPKYSNRGEDVFRGAFDAALLKLGAGIQQVLKEEEDENIIVDFGCGTGTSTRRLANQYPQATQLIGIDLSPYFIEVGQTLLKLSPSAIVVEDRESSMNTNNAQVNGWITDINSDDRIQLRQGDMANTYLPSNSVAVVNLSLVIHELPISATKQVIQEAYRILRPGGQLWISEMDFESPAYAAQRENALLFSLLRATEPYLDEYADGIPELREYIAELFDVVKISAATGRHFALLAEKGNFGGHAVLEDYRFREDGSYAIEDTHLKPWESKKNDLAEAEASA</sequence>
<evidence type="ECO:0000256" key="1">
    <source>
        <dbReference type="SAM" id="MobiDB-lite"/>
    </source>
</evidence>
<dbReference type="PANTHER" id="PTHR42912">
    <property type="entry name" value="METHYLTRANSFERASE"/>
    <property type="match status" value="1"/>
</dbReference>
<feature type="compositionally biased region" description="Basic residues" evidence="1">
    <location>
        <begin position="70"/>
        <end position="80"/>
    </location>
</feature>
<organism evidence="4 5">
    <name type="scientific">Discostella pseudostelligera</name>
    <dbReference type="NCBI Taxonomy" id="259834"/>
    <lineage>
        <taxon>Eukaryota</taxon>
        <taxon>Sar</taxon>
        <taxon>Stramenopiles</taxon>
        <taxon>Ochrophyta</taxon>
        <taxon>Bacillariophyta</taxon>
        <taxon>Coscinodiscophyceae</taxon>
        <taxon>Thalassiosirophycidae</taxon>
        <taxon>Stephanodiscales</taxon>
        <taxon>Stephanodiscaceae</taxon>
        <taxon>Discostella</taxon>
    </lineage>
</organism>
<evidence type="ECO:0000313" key="4">
    <source>
        <dbReference type="EMBL" id="KAL3769460.1"/>
    </source>
</evidence>
<dbReference type="InterPro" id="IPR050508">
    <property type="entry name" value="Methyltransf_Superfamily"/>
</dbReference>
<dbReference type="SUPFAM" id="SSF53335">
    <property type="entry name" value="S-adenosyl-L-methionine-dependent methyltransferases"/>
    <property type="match status" value="1"/>
</dbReference>
<dbReference type="EMBL" id="JALLBG020000055">
    <property type="protein sequence ID" value="KAL3769460.1"/>
    <property type="molecule type" value="Genomic_DNA"/>
</dbReference>
<comment type="caution">
    <text evidence="4">The sequence shown here is derived from an EMBL/GenBank/DDBJ whole genome shotgun (WGS) entry which is preliminary data.</text>
</comment>
<dbReference type="InterPro" id="IPR029063">
    <property type="entry name" value="SAM-dependent_MTases_sf"/>
</dbReference>
<keyword evidence="2" id="KW-1133">Transmembrane helix</keyword>
<proteinExistence type="predicted"/>
<dbReference type="Proteomes" id="UP001530293">
    <property type="component" value="Unassembled WGS sequence"/>
</dbReference>
<feature type="domain" description="Methyltransferase type 11" evidence="3">
    <location>
        <begin position="273"/>
        <end position="402"/>
    </location>
</feature>
<feature type="transmembrane region" description="Helical" evidence="2">
    <location>
        <begin position="38"/>
        <end position="62"/>
    </location>
</feature>
<keyword evidence="2" id="KW-0472">Membrane</keyword>
<name>A0ABD3MZY1_9STRA</name>